<proteinExistence type="predicted"/>
<dbReference type="Proteomes" id="UP000183410">
    <property type="component" value="Unassembled WGS sequence"/>
</dbReference>
<evidence type="ECO:0000313" key="2">
    <source>
        <dbReference type="Proteomes" id="UP000183410"/>
    </source>
</evidence>
<gene>
    <name evidence="1" type="ORF">SAMN04487969_101137</name>
</gene>
<dbReference type="RefSeq" id="WP_046230485.1">
    <property type="nucleotide sequence ID" value="NZ_FONN01000001.1"/>
</dbReference>
<dbReference type="Gene3D" id="2.60.120.260">
    <property type="entry name" value="Galactose-binding domain-like"/>
    <property type="match status" value="1"/>
</dbReference>
<protein>
    <submittedName>
        <fullName evidence="1">Uncharacterized protein</fullName>
    </submittedName>
</protein>
<evidence type="ECO:0000313" key="1">
    <source>
        <dbReference type="EMBL" id="SFE11610.1"/>
    </source>
</evidence>
<dbReference type="SUPFAM" id="SSF49785">
    <property type="entry name" value="Galactose-binding domain-like"/>
    <property type="match status" value="1"/>
</dbReference>
<dbReference type="OrthoDB" id="1937933at2"/>
<keyword evidence="2" id="KW-1185">Reference proteome</keyword>
<name>A0A1I1Y1H0_9BACL</name>
<sequence>MANRFCNLNGPTPISQDYPNISIGFDRVAAELDGLDTLDPADRTKLDSVQNGAEVNQNAFAKVNNLDAGAESDTLTVEGGTGITVTTNPVSKKVIITATGASTPGAHGSSHTEHGADPVPNATVTEGGLMSAADKVELTELADDIVNMPYNVYRQAIINGNFDIWQRGTSFASDGYTADRWQSLNFADGGTLPSITRSRQQLPLGVLDGASYYYSISLNGAGSSLGANRYGMLMQGIEFGARYLCGNGKKVTVSFEARSSIAGKRIGVTLSQNYGTGGSPSSPDNLVGTNFTLTSSFQKYSFTFDTATLAGKTLGTNNNDALYLYLYYAWGSVRRSFVGATTDETFGGAGTIEIAEVQVNAGDTALPFQPKSKGQEEVDCLRYRWQSWTDAFLSPSVGSISGLALTTNALLVNSRFPTPMRIVPTMTVTNNNVINQFRSTSTGAVITVTPTSYAAISNKGFLLLSVSGTPFTVGQYYDFDLIADAEL</sequence>
<dbReference type="InterPro" id="IPR008979">
    <property type="entry name" value="Galactose-bd-like_sf"/>
</dbReference>
<accession>A0A1I1Y1H0</accession>
<reference evidence="2" key="1">
    <citation type="submission" date="2016-10" db="EMBL/GenBank/DDBJ databases">
        <authorList>
            <person name="Varghese N."/>
            <person name="Submissions S."/>
        </authorList>
    </citation>
    <scope>NUCLEOTIDE SEQUENCE [LARGE SCALE GENOMIC DNA]</scope>
    <source>
        <strain evidence="2">CGMCC 1.10223</strain>
    </source>
</reference>
<dbReference type="EMBL" id="FONN01000001">
    <property type="protein sequence ID" value="SFE11610.1"/>
    <property type="molecule type" value="Genomic_DNA"/>
</dbReference>
<organism evidence="1 2">
    <name type="scientific">Paenibacillus algorifonticola</name>
    <dbReference type="NCBI Taxonomy" id="684063"/>
    <lineage>
        <taxon>Bacteria</taxon>
        <taxon>Bacillati</taxon>
        <taxon>Bacillota</taxon>
        <taxon>Bacilli</taxon>
        <taxon>Bacillales</taxon>
        <taxon>Paenibacillaceae</taxon>
        <taxon>Paenibacillus</taxon>
    </lineage>
</organism>
<dbReference type="AlphaFoldDB" id="A0A1I1Y1H0"/>